<accession>A0A7I8VQM5</accession>
<protein>
    <recommendedName>
        <fullName evidence="3">NudC domain-containing protein 1</fullName>
    </recommendedName>
</protein>
<name>A0A7I8VQM5_9ANNE</name>
<evidence type="ECO:0000256" key="1">
    <source>
        <dbReference type="ARBA" id="ARBA00004123"/>
    </source>
</evidence>
<evidence type="ECO:0000256" key="2">
    <source>
        <dbReference type="ARBA" id="ARBA00004496"/>
    </source>
</evidence>
<keyword evidence="8" id="KW-1185">Reference proteome</keyword>
<evidence type="ECO:0000256" key="5">
    <source>
        <dbReference type="ARBA" id="ARBA00023242"/>
    </source>
</evidence>
<proteinExistence type="predicted"/>
<dbReference type="Gene3D" id="2.60.40.790">
    <property type="match status" value="1"/>
</dbReference>
<gene>
    <name evidence="7" type="ORF">DGYR_LOCUS6277</name>
</gene>
<dbReference type="PROSITE" id="PS51203">
    <property type="entry name" value="CS"/>
    <property type="match status" value="1"/>
</dbReference>
<dbReference type="PANTHER" id="PTHR21664">
    <property type="entry name" value="CHRONIC MYELOGENOUS LEUKEMIA TUMOR ANTIGEN 66"/>
    <property type="match status" value="1"/>
</dbReference>
<comment type="subcellular location">
    <subcellularLocation>
        <location evidence="2">Cytoplasm</location>
    </subcellularLocation>
    <subcellularLocation>
        <location evidence="1">Nucleus</location>
    </subcellularLocation>
</comment>
<dbReference type="InterPro" id="IPR037895">
    <property type="entry name" value="NUDCD1"/>
</dbReference>
<reference evidence="7 8" key="1">
    <citation type="submission" date="2020-08" db="EMBL/GenBank/DDBJ databases">
        <authorList>
            <person name="Hejnol A."/>
        </authorList>
    </citation>
    <scope>NUCLEOTIDE SEQUENCE [LARGE SCALE GENOMIC DNA]</scope>
</reference>
<comment type="caution">
    <text evidence="7">The sequence shown here is derived from an EMBL/GenBank/DDBJ whole genome shotgun (WGS) entry which is preliminary data.</text>
</comment>
<dbReference type="GO" id="GO:0005737">
    <property type="term" value="C:cytoplasm"/>
    <property type="evidence" value="ECO:0007669"/>
    <property type="project" value="UniProtKB-SubCell"/>
</dbReference>
<dbReference type="PANTHER" id="PTHR21664:SF1">
    <property type="entry name" value="NUDC DOMAIN-CONTAINING PROTEIN 1"/>
    <property type="match status" value="1"/>
</dbReference>
<dbReference type="Pfam" id="PF04969">
    <property type="entry name" value="CS"/>
    <property type="match status" value="1"/>
</dbReference>
<keyword evidence="5" id="KW-0539">Nucleus</keyword>
<dbReference type="GO" id="GO:0005634">
    <property type="term" value="C:nucleus"/>
    <property type="evidence" value="ECO:0007669"/>
    <property type="project" value="UniProtKB-SubCell"/>
</dbReference>
<organism evidence="7 8">
    <name type="scientific">Dimorphilus gyrociliatus</name>
    <dbReference type="NCBI Taxonomy" id="2664684"/>
    <lineage>
        <taxon>Eukaryota</taxon>
        <taxon>Metazoa</taxon>
        <taxon>Spiralia</taxon>
        <taxon>Lophotrochozoa</taxon>
        <taxon>Annelida</taxon>
        <taxon>Polychaeta</taxon>
        <taxon>Polychaeta incertae sedis</taxon>
        <taxon>Dinophilidae</taxon>
        <taxon>Dimorphilus</taxon>
    </lineage>
</organism>
<feature type="domain" description="CS" evidence="6">
    <location>
        <begin position="356"/>
        <end position="442"/>
    </location>
</feature>
<dbReference type="EMBL" id="CAJFCJ010000007">
    <property type="protein sequence ID" value="CAD5117786.1"/>
    <property type="molecule type" value="Genomic_DNA"/>
</dbReference>
<dbReference type="InterPro" id="IPR007052">
    <property type="entry name" value="CS_dom"/>
</dbReference>
<evidence type="ECO:0000313" key="8">
    <source>
        <dbReference type="Proteomes" id="UP000549394"/>
    </source>
</evidence>
<evidence type="ECO:0000256" key="3">
    <source>
        <dbReference type="ARBA" id="ARBA00018915"/>
    </source>
</evidence>
<dbReference type="SUPFAM" id="SSF49764">
    <property type="entry name" value="HSP20-like chaperones"/>
    <property type="match status" value="1"/>
</dbReference>
<keyword evidence="4" id="KW-0963">Cytoplasm</keyword>
<evidence type="ECO:0000256" key="4">
    <source>
        <dbReference type="ARBA" id="ARBA00022490"/>
    </source>
</evidence>
<evidence type="ECO:0000313" key="7">
    <source>
        <dbReference type="EMBL" id="CAD5117786.1"/>
    </source>
</evidence>
<evidence type="ECO:0000259" key="6">
    <source>
        <dbReference type="PROSITE" id="PS51203"/>
    </source>
</evidence>
<dbReference type="Proteomes" id="UP000549394">
    <property type="component" value="Unassembled WGS sequence"/>
</dbReference>
<dbReference type="AlphaFoldDB" id="A0A7I8VQM5"/>
<dbReference type="CDD" id="cd06467">
    <property type="entry name" value="p23_NUDC_like"/>
    <property type="match status" value="1"/>
</dbReference>
<dbReference type="OrthoDB" id="428655at2759"/>
<sequence>MGRNLNSKFVNEIDVDTAVPDFLTSAPIRDGLVNDMLLVRLVCVINSTGFFWALKGVCRKEKRLWSFDKPIFLHFSIGEMASKKRKAGKLVSLSPDRRLLDSSFDGYKLSLEAFPKYSTCLESEIDRVVLNQNQYSYQHLKAFATFNHLIADPFNSNVIFAIDKLWKVYKINVQLCSGALQKPYSVFEIPESRTRRQMDGRYHVTLSVFSQDWLVLADGTGFLYIIKTGPRDNDMDLWRIHYSGSPLGEQESSKVEHSHTYEENGRTLLSVLLLSVKGEEEFRTVYNWLTFELDERENWNLIRTRRLEGQSFPDYCCTAGNFLYVSAERPPQFVYDSLQPIVDDNDAADGAETTDKAIPPYYWYQSTEEVVVTVCAPEDITKSDVECTIAKKDILLRINTSTILEGSLYESVSPDESTWTLVDNKLEVTLSKCVNNCWNEVVIGDDRGERIFSAEQAAEIHERLAHLTSNLQNPDPDKGENKPFNSQQLEECDFFPEETSALLRIDGDSHNITHQISLSLSSAGKFKQSSTPVFSSTCP</sequence>
<dbReference type="InterPro" id="IPR008978">
    <property type="entry name" value="HSP20-like_chaperone"/>
</dbReference>